<dbReference type="AlphaFoldDB" id="A0AAU9UU36"/>
<dbReference type="Proteomes" id="UP001153954">
    <property type="component" value="Unassembled WGS sequence"/>
</dbReference>
<feature type="compositionally biased region" description="Acidic residues" evidence="1">
    <location>
        <begin position="114"/>
        <end position="128"/>
    </location>
</feature>
<comment type="caution">
    <text evidence="2">The sequence shown here is derived from an EMBL/GenBank/DDBJ whole genome shotgun (WGS) entry which is preliminary data.</text>
</comment>
<name>A0AAU9UU36_EUPED</name>
<organism evidence="2 3">
    <name type="scientific">Euphydryas editha</name>
    <name type="common">Edith's checkerspot</name>
    <dbReference type="NCBI Taxonomy" id="104508"/>
    <lineage>
        <taxon>Eukaryota</taxon>
        <taxon>Metazoa</taxon>
        <taxon>Ecdysozoa</taxon>
        <taxon>Arthropoda</taxon>
        <taxon>Hexapoda</taxon>
        <taxon>Insecta</taxon>
        <taxon>Pterygota</taxon>
        <taxon>Neoptera</taxon>
        <taxon>Endopterygota</taxon>
        <taxon>Lepidoptera</taxon>
        <taxon>Glossata</taxon>
        <taxon>Ditrysia</taxon>
        <taxon>Papilionoidea</taxon>
        <taxon>Nymphalidae</taxon>
        <taxon>Nymphalinae</taxon>
        <taxon>Euphydryas</taxon>
    </lineage>
</organism>
<evidence type="ECO:0000256" key="1">
    <source>
        <dbReference type="SAM" id="MobiDB-lite"/>
    </source>
</evidence>
<proteinExistence type="predicted"/>
<reference evidence="2" key="1">
    <citation type="submission" date="2022-03" db="EMBL/GenBank/DDBJ databases">
        <authorList>
            <person name="Tunstrom K."/>
        </authorList>
    </citation>
    <scope>NUCLEOTIDE SEQUENCE</scope>
</reference>
<gene>
    <name evidence="2" type="ORF">EEDITHA_LOCUS16798</name>
</gene>
<keyword evidence="3" id="KW-1185">Reference proteome</keyword>
<protein>
    <submittedName>
        <fullName evidence="2">Uncharacterized protein</fullName>
    </submittedName>
</protein>
<feature type="region of interest" description="Disordered" evidence="1">
    <location>
        <begin position="96"/>
        <end position="147"/>
    </location>
</feature>
<evidence type="ECO:0000313" key="3">
    <source>
        <dbReference type="Proteomes" id="UP001153954"/>
    </source>
</evidence>
<sequence>MDTHTRSTTERGVTKLTSREVDTWNRANFVRENYSKKEYRDSESETLKIPHFLLDERSFLEIDVERNITEELKDDVKEEKYKEEVKEDNIKKVKEEENIDAKEEMPSQNINIEEYQDPAETVDPDVDSNENTSIGAFMQEEAEDDDN</sequence>
<accession>A0AAU9UU36</accession>
<dbReference type="EMBL" id="CAKOGL010000025">
    <property type="protein sequence ID" value="CAH2102119.1"/>
    <property type="molecule type" value="Genomic_DNA"/>
</dbReference>
<feature type="compositionally biased region" description="Basic and acidic residues" evidence="1">
    <location>
        <begin position="96"/>
        <end position="105"/>
    </location>
</feature>
<evidence type="ECO:0000313" key="2">
    <source>
        <dbReference type="EMBL" id="CAH2102119.1"/>
    </source>
</evidence>